<proteinExistence type="predicted"/>
<keyword evidence="3" id="KW-1185">Reference proteome</keyword>
<dbReference type="AlphaFoldDB" id="A0A5C2SHI5"/>
<sequence>MPPAPGIGSGLPIWGRRAPRRGWPLSMPDRLRQGGATTTPRIASRCCPPPSRTEALRPSLRPPTRSLSGSLHYRTPRSPNPPCSPTRNAVMSPRAHTHETLPALYMAATQKQLRTAAGGANEKSIVASILLPPGRIWNALCTSQAAGVRHARSGAPA</sequence>
<protein>
    <submittedName>
        <fullName evidence="2">Uncharacterized protein</fullName>
    </submittedName>
</protein>
<feature type="region of interest" description="Disordered" evidence="1">
    <location>
        <begin position="1"/>
        <end position="89"/>
    </location>
</feature>
<dbReference type="Proteomes" id="UP000313359">
    <property type="component" value="Unassembled WGS sequence"/>
</dbReference>
<evidence type="ECO:0000313" key="2">
    <source>
        <dbReference type="EMBL" id="RPD62737.1"/>
    </source>
</evidence>
<organism evidence="2 3">
    <name type="scientific">Lentinus tigrinus ALCF2SS1-6</name>
    <dbReference type="NCBI Taxonomy" id="1328759"/>
    <lineage>
        <taxon>Eukaryota</taxon>
        <taxon>Fungi</taxon>
        <taxon>Dikarya</taxon>
        <taxon>Basidiomycota</taxon>
        <taxon>Agaricomycotina</taxon>
        <taxon>Agaricomycetes</taxon>
        <taxon>Polyporales</taxon>
        <taxon>Polyporaceae</taxon>
        <taxon>Lentinus</taxon>
    </lineage>
</organism>
<accession>A0A5C2SHI5</accession>
<reference evidence="2" key="1">
    <citation type="journal article" date="2018" name="Genome Biol. Evol.">
        <title>Genomics and development of Lentinus tigrinus, a white-rot wood-decaying mushroom with dimorphic fruiting bodies.</title>
        <authorList>
            <person name="Wu B."/>
            <person name="Xu Z."/>
            <person name="Knudson A."/>
            <person name="Carlson A."/>
            <person name="Chen N."/>
            <person name="Kovaka S."/>
            <person name="LaButti K."/>
            <person name="Lipzen A."/>
            <person name="Pennachio C."/>
            <person name="Riley R."/>
            <person name="Schakwitz W."/>
            <person name="Umezawa K."/>
            <person name="Ohm R.A."/>
            <person name="Grigoriev I.V."/>
            <person name="Nagy L.G."/>
            <person name="Gibbons J."/>
            <person name="Hibbett D."/>
        </authorList>
    </citation>
    <scope>NUCLEOTIDE SEQUENCE [LARGE SCALE GENOMIC DNA]</scope>
    <source>
        <strain evidence="2">ALCF2SS1-6</strain>
    </source>
</reference>
<name>A0A5C2SHI5_9APHY</name>
<evidence type="ECO:0000256" key="1">
    <source>
        <dbReference type="SAM" id="MobiDB-lite"/>
    </source>
</evidence>
<gene>
    <name evidence="2" type="ORF">L227DRAFT_435578</name>
</gene>
<dbReference type="EMBL" id="ML122258">
    <property type="protein sequence ID" value="RPD62737.1"/>
    <property type="molecule type" value="Genomic_DNA"/>
</dbReference>
<evidence type="ECO:0000313" key="3">
    <source>
        <dbReference type="Proteomes" id="UP000313359"/>
    </source>
</evidence>